<dbReference type="STRING" id="658196.A0A397S4H7"/>
<feature type="region of interest" description="Disordered" evidence="1">
    <location>
        <begin position="62"/>
        <end position="92"/>
    </location>
</feature>
<comment type="caution">
    <text evidence="3">The sequence shown here is derived from an EMBL/GenBank/DDBJ whole genome shotgun (WGS) entry which is preliminary data.</text>
</comment>
<dbReference type="OrthoDB" id="566238at2759"/>
<dbReference type="GO" id="GO:0004792">
    <property type="term" value="F:thiosulfate-cyanide sulfurtransferase activity"/>
    <property type="evidence" value="ECO:0007669"/>
    <property type="project" value="TreeGrafter"/>
</dbReference>
<evidence type="ECO:0000259" key="2">
    <source>
        <dbReference type="PROSITE" id="PS50206"/>
    </source>
</evidence>
<dbReference type="EMBL" id="QKYT01001420">
    <property type="protein sequence ID" value="RIA79255.1"/>
    <property type="molecule type" value="Genomic_DNA"/>
</dbReference>
<dbReference type="Proteomes" id="UP000265703">
    <property type="component" value="Unassembled WGS sequence"/>
</dbReference>
<dbReference type="InterPro" id="IPR036873">
    <property type="entry name" value="Rhodanese-like_dom_sf"/>
</dbReference>
<dbReference type="AlphaFoldDB" id="A0A397S4H7"/>
<dbReference type="PANTHER" id="PTHR44086">
    <property type="entry name" value="THIOSULFATE SULFURTRANSFERASE RDL2, MITOCHONDRIAL-RELATED"/>
    <property type="match status" value="1"/>
</dbReference>
<protein>
    <submittedName>
        <fullName evidence="3">Rhodanese-like domain-containing protein</fullName>
    </submittedName>
</protein>
<dbReference type="Gene3D" id="3.40.250.10">
    <property type="entry name" value="Rhodanese-like domain"/>
    <property type="match status" value="1"/>
</dbReference>
<evidence type="ECO:0000313" key="3">
    <source>
        <dbReference type="EMBL" id="RIA79255.1"/>
    </source>
</evidence>
<proteinExistence type="predicted"/>
<feature type="compositionally biased region" description="Low complexity" evidence="1">
    <location>
        <begin position="65"/>
        <end position="88"/>
    </location>
</feature>
<name>A0A397S4H7_9GLOM</name>
<dbReference type="SMART" id="SM00450">
    <property type="entry name" value="RHOD"/>
    <property type="match status" value="1"/>
</dbReference>
<gene>
    <name evidence="3" type="ORF">C1645_794647</name>
</gene>
<dbReference type="SUPFAM" id="SSF52821">
    <property type="entry name" value="Rhodanese/Cell cycle control phosphatase"/>
    <property type="match status" value="1"/>
</dbReference>
<evidence type="ECO:0000256" key="1">
    <source>
        <dbReference type="SAM" id="MobiDB-lite"/>
    </source>
</evidence>
<reference evidence="3 4" key="1">
    <citation type="submission" date="2018-06" db="EMBL/GenBank/DDBJ databases">
        <title>Comparative genomics reveals the genomic features of Rhizophagus irregularis, R. cerebriforme, R. diaphanum and Gigaspora rosea, and their symbiotic lifestyle signature.</title>
        <authorList>
            <person name="Morin E."/>
            <person name="San Clemente H."/>
            <person name="Chen E.C.H."/>
            <person name="De La Providencia I."/>
            <person name="Hainaut M."/>
            <person name="Kuo A."/>
            <person name="Kohler A."/>
            <person name="Murat C."/>
            <person name="Tang N."/>
            <person name="Roy S."/>
            <person name="Loubradou J."/>
            <person name="Henrissat B."/>
            <person name="Grigoriev I.V."/>
            <person name="Corradi N."/>
            <person name="Roux C."/>
            <person name="Martin F.M."/>
        </authorList>
    </citation>
    <scope>NUCLEOTIDE SEQUENCE [LARGE SCALE GENOMIC DNA]</scope>
    <source>
        <strain evidence="3 4">DAOM 227022</strain>
    </source>
</reference>
<keyword evidence="4" id="KW-1185">Reference proteome</keyword>
<dbReference type="PROSITE" id="PS50206">
    <property type="entry name" value="RHODANESE_3"/>
    <property type="match status" value="1"/>
</dbReference>
<dbReference type="Pfam" id="PF00581">
    <property type="entry name" value="Rhodanese"/>
    <property type="match status" value="1"/>
</dbReference>
<sequence length="195" mass="21748">MFGILKPKNFAKTRIILPNTLSSNLYFTGQTRQFSQSFIVFSRFSDLVKKIKESYPISEITPQELHSSLTHSSSSSSTTSPASPDTSSKQPPIIIDVREKDEQLRGIIPTAIPLPRGVLERDVERKVISVEEVNDLENGRNIVIYCAGGLRSTMAAESLVRLGYKKENVKSLVGGYDDWKESGFEVADYETSKKV</sequence>
<organism evidence="3 4">
    <name type="scientific">Glomus cerebriforme</name>
    <dbReference type="NCBI Taxonomy" id="658196"/>
    <lineage>
        <taxon>Eukaryota</taxon>
        <taxon>Fungi</taxon>
        <taxon>Fungi incertae sedis</taxon>
        <taxon>Mucoromycota</taxon>
        <taxon>Glomeromycotina</taxon>
        <taxon>Glomeromycetes</taxon>
        <taxon>Glomerales</taxon>
        <taxon>Glomeraceae</taxon>
        <taxon>Glomus</taxon>
    </lineage>
</organism>
<feature type="domain" description="Rhodanese" evidence="2">
    <location>
        <begin position="88"/>
        <end position="188"/>
    </location>
</feature>
<evidence type="ECO:0000313" key="4">
    <source>
        <dbReference type="Proteomes" id="UP000265703"/>
    </source>
</evidence>
<dbReference type="CDD" id="cd00158">
    <property type="entry name" value="RHOD"/>
    <property type="match status" value="1"/>
</dbReference>
<accession>A0A397S4H7</accession>
<dbReference type="InterPro" id="IPR001763">
    <property type="entry name" value="Rhodanese-like_dom"/>
</dbReference>
<dbReference type="PANTHER" id="PTHR44086:SF10">
    <property type="entry name" value="THIOSULFATE SULFURTRANSFERASE_RHODANESE-LIKE DOMAIN-CONTAINING PROTEIN 3"/>
    <property type="match status" value="1"/>
</dbReference>